<dbReference type="PROSITE" id="PS51257">
    <property type="entry name" value="PROKAR_LIPOPROTEIN"/>
    <property type="match status" value="1"/>
</dbReference>
<gene>
    <name evidence="9" type="ORF">FYJ44_07710</name>
</gene>
<sequence length="455" mass="50003">MKSCLRLFLPVFCLLLLTACGGKQVPTREGDLPPWMGTVADLRHFPQDLNVYAAEVGSDKPLLDAAEQAAQDARFNRIFFGPWEMGKTSMRKRDVAAIFRKARGFRYGDARWSQDEWDAISRNARLRAFPSRAQAAVIVRNTDLREMPTHETRFSEPTPDPRANPFDYFQYSLLPPGTPVLVAHTSLDGRWHFVECPVAGGWVDAEDVALVDENFKSVWRNSRYAALLRDKVILPGTGRNGGDSRANIGTVLPLAGEDPDGGLRVLTPIKGADGMARSAEITLRGGDAAPKPLPLTPGNVARVGNVMMGQRYGWGGMFGDRDCSALTRELFTPFGLWLPRNSGAQARVGVVQPLEGLSAKEKEALILADGVPFLSLVGMRGHITLYVGKYKGRAAIFHNVWGVRVIENGDDDARFILGRAVVTSITPGAELKNLYRTMTFADRLRTLSTPAEARP</sequence>
<dbReference type="AlphaFoldDB" id="A0A6L5XL42"/>
<dbReference type="SUPFAM" id="SSF54001">
    <property type="entry name" value="Cysteine proteinases"/>
    <property type="match status" value="1"/>
</dbReference>
<proteinExistence type="inferred from homology"/>
<dbReference type="EMBL" id="VUMH01000006">
    <property type="protein sequence ID" value="MSS27930.1"/>
    <property type="molecule type" value="Genomic_DNA"/>
</dbReference>
<evidence type="ECO:0000259" key="7">
    <source>
        <dbReference type="Pfam" id="PF12912"/>
    </source>
</evidence>
<feature type="chain" id="PRO_5026883909" evidence="5">
    <location>
        <begin position="23"/>
        <end position="455"/>
    </location>
</feature>
<evidence type="ECO:0000259" key="6">
    <source>
        <dbReference type="Pfam" id="PF00877"/>
    </source>
</evidence>
<keyword evidence="4" id="KW-0788">Thiol protease</keyword>
<dbReference type="InterPro" id="IPR000064">
    <property type="entry name" value="NLP_P60_dom"/>
</dbReference>
<dbReference type="InterPro" id="IPR025606">
    <property type="entry name" value="NLPC/P60_N_dom"/>
</dbReference>
<name>A0A6L5XL42_9BACT</name>
<accession>A0A6L5XL42</accession>
<dbReference type="PIRSF" id="PIRSF019015">
    <property type="entry name" value="P60_peptidase_YkfC"/>
    <property type="match status" value="1"/>
</dbReference>
<dbReference type="Pfam" id="PF00877">
    <property type="entry name" value="NLPC_P60"/>
    <property type="match status" value="1"/>
</dbReference>
<dbReference type="InterPro" id="IPR038765">
    <property type="entry name" value="Papain-like_cys_pep_sf"/>
</dbReference>
<feature type="signal peptide" evidence="5">
    <location>
        <begin position="1"/>
        <end position="22"/>
    </location>
</feature>
<evidence type="ECO:0000313" key="9">
    <source>
        <dbReference type="EMBL" id="MSS27930.1"/>
    </source>
</evidence>
<evidence type="ECO:0000256" key="3">
    <source>
        <dbReference type="ARBA" id="ARBA00022801"/>
    </source>
</evidence>
<protein>
    <submittedName>
        <fullName evidence="9">Peptidase P60</fullName>
    </submittedName>
</protein>
<keyword evidence="3" id="KW-0378">Hydrolase</keyword>
<evidence type="ECO:0000313" key="10">
    <source>
        <dbReference type="Proteomes" id="UP000477488"/>
    </source>
</evidence>
<dbReference type="InterPro" id="IPR027017">
    <property type="entry name" value="P60_peptidase_YkfC"/>
</dbReference>
<dbReference type="Pfam" id="PF12913">
    <property type="entry name" value="SH3_6"/>
    <property type="match status" value="1"/>
</dbReference>
<evidence type="ECO:0000256" key="1">
    <source>
        <dbReference type="ARBA" id="ARBA00007074"/>
    </source>
</evidence>
<dbReference type="Gene3D" id="3.90.1720.10">
    <property type="entry name" value="endopeptidase domain like (from Nostoc punctiforme)"/>
    <property type="match status" value="1"/>
</dbReference>
<dbReference type="InterPro" id="IPR039439">
    <property type="entry name" value="SH3b1_dom"/>
</dbReference>
<feature type="domain" description="NlpC/P60" evidence="6">
    <location>
        <begin position="309"/>
        <end position="389"/>
    </location>
</feature>
<dbReference type="GO" id="GO:0006508">
    <property type="term" value="P:proteolysis"/>
    <property type="evidence" value="ECO:0007669"/>
    <property type="project" value="UniProtKB-KW"/>
</dbReference>
<evidence type="ECO:0000259" key="8">
    <source>
        <dbReference type="Pfam" id="PF12913"/>
    </source>
</evidence>
<dbReference type="RefSeq" id="WP_154510853.1">
    <property type="nucleotide sequence ID" value="NZ_JAXELC010000040.1"/>
</dbReference>
<organism evidence="9 10">
    <name type="scientific">Desulfovibrio porci</name>
    <dbReference type="NCBI Taxonomy" id="2605782"/>
    <lineage>
        <taxon>Bacteria</taxon>
        <taxon>Pseudomonadati</taxon>
        <taxon>Thermodesulfobacteriota</taxon>
        <taxon>Desulfovibrionia</taxon>
        <taxon>Desulfovibrionales</taxon>
        <taxon>Desulfovibrionaceae</taxon>
        <taxon>Desulfovibrio</taxon>
    </lineage>
</organism>
<feature type="domain" description="SH3b1" evidence="8">
    <location>
        <begin position="154"/>
        <end position="203"/>
    </location>
</feature>
<keyword evidence="10" id="KW-1185">Reference proteome</keyword>
<evidence type="ECO:0000256" key="2">
    <source>
        <dbReference type="ARBA" id="ARBA00022670"/>
    </source>
</evidence>
<dbReference type="Proteomes" id="UP000477488">
    <property type="component" value="Unassembled WGS sequence"/>
</dbReference>
<evidence type="ECO:0000256" key="4">
    <source>
        <dbReference type="ARBA" id="ARBA00022807"/>
    </source>
</evidence>
<evidence type="ECO:0000256" key="5">
    <source>
        <dbReference type="SAM" id="SignalP"/>
    </source>
</evidence>
<comment type="similarity">
    <text evidence="1">Belongs to the peptidase C40 family.</text>
</comment>
<keyword evidence="2" id="KW-0645">Protease</keyword>
<feature type="domain" description="NLPC/P60 N-terminal" evidence="7">
    <location>
        <begin position="11"/>
        <end position="129"/>
    </location>
</feature>
<keyword evidence="5" id="KW-0732">Signal</keyword>
<comment type="caution">
    <text evidence="9">The sequence shown here is derived from an EMBL/GenBank/DDBJ whole genome shotgun (WGS) entry which is preliminary data.</text>
</comment>
<dbReference type="Pfam" id="PF12912">
    <property type="entry name" value="N_NLPC_P60"/>
    <property type="match status" value="1"/>
</dbReference>
<dbReference type="GO" id="GO:0008234">
    <property type="term" value="F:cysteine-type peptidase activity"/>
    <property type="evidence" value="ECO:0007669"/>
    <property type="project" value="UniProtKB-KW"/>
</dbReference>
<reference evidence="9 10" key="1">
    <citation type="submission" date="2019-09" db="EMBL/GenBank/DDBJ databases">
        <title>In-depth cultivation of the pig gut microbiome towards novel bacterial diversity and tailored functional studies.</title>
        <authorList>
            <person name="Wylensek D."/>
            <person name="Hitch T.C.A."/>
            <person name="Clavel T."/>
        </authorList>
    </citation>
    <scope>NUCLEOTIDE SEQUENCE [LARGE SCALE GENOMIC DNA]</scope>
    <source>
        <strain evidence="9 10">PG-178-WT-4</strain>
    </source>
</reference>